<keyword evidence="6" id="KW-1185">Reference proteome</keyword>
<dbReference type="Pfam" id="PF25225">
    <property type="entry name" value="DUF7843"/>
    <property type="match status" value="1"/>
</dbReference>
<dbReference type="STRING" id="52442.SAMN05421880_10532"/>
<evidence type="ECO:0000259" key="4">
    <source>
        <dbReference type="Pfam" id="PF25225"/>
    </source>
</evidence>
<name>A0A1I4MPW9_9PROT</name>
<sequence>MPFAFLAVSLFFSFIWFPAVSHSQNNNAARYLAELQQQARTQKLSDQRSWHLLLKYNKKRFGGMESEADGMAFFNSPAGKTDPESELAATLASFFVPLAEIANGEEHPQCNFPARFKWLNEQLAFDPARLQIQECDRLGRWLEILDPVGVTLVFASYFLNNPASMFGHTLMRIDSRRTGGDNNLINYGVNYAAIPDTENAFLYALKGLIGSFEGRFAIFPYYTKVQEYNNWESRDLWEYELKFTEDQLHMMLLHLWELGGTYFDYYYFQENCSYHVLSLLEIANPDLRLKDEFFFSVIPADTVKVVMAQDQLVKQIVYRPAVLNQMNHHRARMDSGERQLLHAIIKGEVTIESARFTGLPTRTQALLLDAYMDYLQYQSMQQVSDQEVKIPRSLLSARSRLRVASDQNEEVTLFSSPPHLGHGTDRVRLGVGHNDREPFLELAYRPAYHDLMAKDVGYDKHSEIIFLDFKLRYYFESERVRLDRANILSITSLNPYDPLFGKTSWRGSLEIDTLRDRDCHYCNSLKAFYGRGLSYRPDFFSPLLLFSFIDLKAELSGHLQRDYRLGGDLEAGAYYDISENLRVKIAGSYHVFIVGERKRFFTTHFESRYALSQNLDVRLELNRFDHNHEGIFSVNYYF</sequence>
<dbReference type="Pfam" id="PF25222">
    <property type="entry name" value="DUF7840"/>
    <property type="match status" value="1"/>
</dbReference>
<evidence type="ECO:0000256" key="1">
    <source>
        <dbReference type="SAM" id="SignalP"/>
    </source>
</evidence>
<feature type="domain" description="DUF7843" evidence="4">
    <location>
        <begin position="42"/>
        <end position="122"/>
    </location>
</feature>
<organism evidence="5 6">
    <name type="scientific">Nitrosomonas nitrosa</name>
    <dbReference type="NCBI Taxonomy" id="52442"/>
    <lineage>
        <taxon>Bacteria</taxon>
        <taxon>Pseudomonadati</taxon>
        <taxon>Pseudomonadota</taxon>
        <taxon>Betaproteobacteria</taxon>
        <taxon>Nitrosomonadales</taxon>
        <taxon>Nitrosomonadaceae</taxon>
        <taxon>Nitrosomonas</taxon>
    </lineage>
</organism>
<accession>A0A1I4MPW9</accession>
<protein>
    <submittedName>
        <fullName evidence="5">Uncharacterized protein</fullName>
    </submittedName>
</protein>
<feature type="signal peptide" evidence="1">
    <location>
        <begin position="1"/>
        <end position="21"/>
    </location>
</feature>
<evidence type="ECO:0000259" key="2">
    <source>
        <dbReference type="Pfam" id="PF13387"/>
    </source>
</evidence>
<feature type="domain" description="DUF7840" evidence="3">
    <location>
        <begin position="417"/>
        <end position="629"/>
    </location>
</feature>
<dbReference type="AlphaFoldDB" id="A0A1I4MPW9"/>
<gene>
    <name evidence="5" type="ORF">SAMN05421880_10532</name>
</gene>
<evidence type="ECO:0000259" key="3">
    <source>
        <dbReference type="Pfam" id="PF25222"/>
    </source>
</evidence>
<evidence type="ECO:0000313" key="5">
    <source>
        <dbReference type="EMBL" id="SFM05093.1"/>
    </source>
</evidence>
<dbReference type="InterPro" id="IPR025178">
    <property type="entry name" value="Lnb_N"/>
</dbReference>
<feature type="domain" description="Lnb N-terminal periplasmic" evidence="2">
    <location>
        <begin position="140"/>
        <end position="308"/>
    </location>
</feature>
<evidence type="ECO:0000313" key="6">
    <source>
        <dbReference type="Proteomes" id="UP000199561"/>
    </source>
</evidence>
<dbReference type="InterPro" id="IPR057165">
    <property type="entry name" value="DUF7843"/>
</dbReference>
<dbReference type="Proteomes" id="UP000199561">
    <property type="component" value="Unassembled WGS sequence"/>
</dbReference>
<dbReference type="EMBL" id="FOUF01000005">
    <property type="protein sequence ID" value="SFM05093.1"/>
    <property type="molecule type" value="Genomic_DNA"/>
</dbReference>
<keyword evidence="1" id="KW-0732">Signal</keyword>
<feature type="chain" id="PRO_5011739422" evidence="1">
    <location>
        <begin position="22"/>
        <end position="638"/>
    </location>
</feature>
<dbReference type="RefSeq" id="WP_244887980.1">
    <property type="nucleotide sequence ID" value="NZ_FOUF01000005.1"/>
</dbReference>
<proteinExistence type="predicted"/>
<dbReference type="Pfam" id="PF13387">
    <property type="entry name" value="Lnb_N"/>
    <property type="match status" value="1"/>
</dbReference>
<dbReference type="InterPro" id="IPR057162">
    <property type="entry name" value="DUF7840"/>
</dbReference>
<reference evidence="5 6" key="1">
    <citation type="submission" date="2016-10" db="EMBL/GenBank/DDBJ databases">
        <authorList>
            <person name="de Groot N.N."/>
        </authorList>
    </citation>
    <scope>NUCLEOTIDE SEQUENCE [LARGE SCALE GENOMIC DNA]</scope>
    <source>
        <strain evidence="5 6">Nm146</strain>
    </source>
</reference>